<dbReference type="Proteomes" id="UP000613580">
    <property type="component" value="Unassembled WGS sequence"/>
</dbReference>
<gene>
    <name evidence="1" type="ORF">HMN09_00448000</name>
</gene>
<sequence>MQSALPPELEHHIFELAARSWATCIPRLVLVAWRVKEWYVDFRVSQSPEAHRSGPVPTGLSRCSTELSCFVPDPSYADIPSCSTQTFQQLLDAKSPDYLALNVHNLLLWDINMNDVPPILKCLTGLRNLFLFPDNYRGQSFTIHCKRNGQLRHLYCTSSNLEPTFDDAIFSRLTHLELFTGIPDNATAVHTLASLPSLSHLALDKVLVPDRLQALLNVPLSETRIRTVVILANVEDGTALDHMLKADMRLVVLGPFKYIEDWAHGVTLGDDFWTRADAWIAKRLSGEVDRKAYHISRSSSPLD</sequence>
<name>A0A8H6WJF8_MYCCL</name>
<keyword evidence="2" id="KW-1185">Reference proteome</keyword>
<dbReference type="SUPFAM" id="SSF52058">
    <property type="entry name" value="L domain-like"/>
    <property type="match status" value="1"/>
</dbReference>
<accession>A0A8H6WJF8</accession>
<evidence type="ECO:0000313" key="1">
    <source>
        <dbReference type="EMBL" id="KAF7317133.1"/>
    </source>
</evidence>
<reference evidence="1" key="1">
    <citation type="submission" date="2020-05" db="EMBL/GenBank/DDBJ databases">
        <title>Mycena genomes resolve the evolution of fungal bioluminescence.</title>
        <authorList>
            <person name="Tsai I.J."/>
        </authorList>
    </citation>
    <scope>NUCLEOTIDE SEQUENCE</scope>
    <source>
        <strain evidence="1">110903Hualien_Pintung</strain>
    </source>
</reference>
<dbReference type="AlphaFoldDB" id="A0A8H6WJF8"/>
<protein>
    <submittedName>
        <fullName evidence="1">Uncharacterized protein</fullName>
    </submittedName>
</protein>
<comment type="caution">
    <text evidence="1">The sequence shown here is derived from an EMBL/GenBank/DDBJ whole genome shotgun (WGS) entry which is preliminary data.</text>
</comment>
<dbReference type="EMBL" id="JACAZE010000005">
    <property type="protein sequence ID" value="KAF7317133.1"/>
    <property type="molecule type" value="Genomic_DNA"/>
</dbReference>
<evidence type="ECO:0000313" key="2">
    <source>
        <dbReference type="Proteomes" id="UP000613580"/>
    </source>
</evidence>
<proteinExistence type="predicted"/>
<dbReference type="OrthoDB" id="3145912at2759"/>
<organism evidence="1 2">
    <name type="scientific">Mycena chlorophos</name>
    <name type="common">Agaric fungus</name>
    <name type="synonym">Agaricus chlorophos</name>
    <dbReference type="NCBI Taxonomy" id="658473"/>
    <lineage>
        <taxon>Eukaryota</taxon>
        <taxon>Fungi</taxon>
        <taxon>Dikarya</taxon>
        <taxon>Basidiomycota</taxon>
        <taxon>Agaricomycotina</taxon>
        <taxon>Agaricomycetes</taxon>
        <taxon>Agaricomycetidae</taxon>
        <taxon>Agaricales</taxon>
        <taxon>Marasmiineae</taxon>
        <taxon>Mycenaceae</taxon>
        <taxon>Mycena</taxon>
    </lineage>
</organism>